<evidence type="ECO:0000313" key="2">
    <source>
        <dbReference type="Proteomes" id="UP000499080"/>
    </source>
</evidence>
<evidence type="ECO:0000313" key="1">
    <source>
        <dbReference type="EMBL" id="GBN27508.1"/>
    </source>
</evidence>
<dbReference type="EMBL" id="BGPR01007517">
    <property type="protein sequence ID" value="GBN27508.1"/>
    <property type="molecule type" value="Genomic_DNA"/>
</dbReference>
<sequence>MENVCQKNKDVKFQMLELSRNAERDAHIRENSNLPKSAVLDIRVSYDGTWQKRGKAVKDNTPDVSKMKTSIFASLYHCMSTNSKPQHSKCPAGAESWCFLQRVVARGRHTNLTKKMKTRLSFDMTTLSFDMTTLSFDMTNDTTLKITLSELVVEGLVLWGFNSARAIPG</sequence>
<keyword evidence="2" id="KW-1185">Reference proteome</keyword>
<proteinExistence type="predicted"/>
<protein>
    <submittedName>
        <fullName evidence="1">Uncharacterized protein</fullName>
    </submittedName>
</protein>
<reference evidence="1 2" key="1">
    <citation type="journal article" date="2019" name="Sci. Rep.">
        <title>Orb-weaving spider Araneus ventricosus genome elucidates the spidroin gene catalogue.</title>
        <authorList>
            <person name="Kono N."/>
            <person name="Nakamura H."/>
            <person name="Ohtoshi R."/>
            <person name="Moran D.A.P."/>
            <person name="Shinohara A."/>
            <person name="Yoshida Y."/>
            <person name="Fujiwara M."/>
            <person name="Mori M."/>
            <person name="Tomita M."/>
            <person name="Arakawa K."/>
        </authorList>
    </citation>
    <scope>NUCLEOTIDE SEQUENCE [LARGE SCALE GENOMIC DNA]</scope>
</reference>
<accession>A0A4Y2MK17</accession>
<name>A0A4Y2MK17_ARAVE</name>
<dbReference type="Proteomes" id="UP000499080">
    <property type="component" value="Unassembled WGS sequence"/>
</dbReference>
<comment type="caution">
    <text evidence="1">The sequence shown here is derived from an EMBL/GenBank/DDBJ whole genome shotgun (WGS) entry which is preliminary data.</text>
</comment>
<organism evidence="1 2">
    <name type="scientific">Araneus ventricosus</name>
    <name type="common">Orbweaver spider</name>
    <name type="synonym">Epeira ventricosa</name>
    <dbReference type="NCBI Taxonomy" id="182803"/>
    <lineage>
        <taxon>Eukaryota</taxon>
        <taxon>Metazoa</taxon>
        <taxon>Ecdysozoa</taxon>
        <taxon>Arthropoda</taxon>
        <taxon>Chelicerata</taxon>
        <taxon>Arachnida</taxon>
        <taxon>Araneae</taxon>
        <taxon>Araneomorphae</taxon>
        <taxon>Entelegynae</taxon>
        <taxon>Araneoidea</taxon>
        <taxon>Araneidae</taxon>
        <taxon>Araneus</taxon>
    </lineage>
</organism>
<gene>
    <name evidence="1" type="ORF">AVEN_67564_1</name>
</gene>
<dbReference type="AlphaFoldDB" id="A0A4Y2MK17"/>